<evidence type="ECO:0000256" key="1">
    <source>
        <dbReference type="SAM" id="Phobius"/>
    </source>
</evidence>
<keyword evidence="1" id="KW-0472">Membrane</keyword>
<dbReference type="AlphaFoldDB" id="A0A7Y4ED10"/>
<dbReference type="Proteomes" id="UP000565719">
    <property type="component" value="Unassembled WGS sequence"/>
</dbReference>
<dbReference type="InterPro" id="IPR009883">
    <property type="entry name" value="YgfX"/>
</dbReference>
<protein>
    <submittedName>
        <fullName evidence="2">Uncharacterized protein</fullName>
    </submittedName>
</protein>
<proteinExistence type="predicted"/>
<accession>A0A7Y4ED10</accession>
<dbReference type="EMBL" id="VTXC01000001">
    <property type="protein sequence ID" value="NOH69768.1"/>
    <property type="molecule type" value="Genomic_DNA"/>
</dbReference>
<sequence length="132" mass="15105">MSLTTSAKYVRLFALTSFFSCQANLSVVILACCCFVVADIPLPITIYLIGFVYKYHLLSSWLTQAIKGQLVVSSSGLCEFNGKMVRIKKHIMSLSGFGVLLRFDSGDRYILWRDSVPDKHYRQFLMLLRREH</sequence>
<comment type="caution">
    <text evidence="2">The sequence shown here is derived from an EMBL/GenBank/DDBJ whole genome shotgun (WGS) entry which is preliminary data.</text>
</comment>
<keyword evidence="1" id="KW-0812">Transmembrane</keyword>
<feature type="transmembrane region" description="Helical" evidence="1">
    <location>
        <begin position="12"/>
        <end position="38"/>
    </location>
</feature>
<evidence type="ECO:0000313" key="2">
    <source>
        <dbReference type="EMBL" id="NOH69768.1"/>
    </source>
</evidence>
<name>A0A7Y4ED10_9VIBR</name>
<keyword evidence="1" id="KW-1133">Transmembrane helix</keyword>
<dbReference type="RefSeq" id="WP_171359492.1">
    <property type="nucleotide sequence ID" value="NZ_VTXC01000001.1"/>
</dbReference>
<organism evidence="2 3">
    <name type="scientific">Vibrio pectenicida</name>
    <dbReference type="NCBI Taxonomy" id="62763"/>
    <lineage>
        <taxon>Bacteria</taxon>
        <taxon>Pseudomonadati</taxon>
        <taxon>Pseudomonadota</taxon>
        <taxon>Gammaproteobacteria</taxon>
        <taxon>Vibrionales</taxon>
        <taxon>Vibrionaceae</taxon>
        <taxon>Vibrio</taxon>
    </lineage>
</organism>
<dbReference type="Pfam" id="PF07254">
    <property type="entry name" value="Cpta_toxin"/>
    <property type="match status" value="1"/>
</dbReference>
<evidence type="ECO:0000313" key="3">
    <source>
        <dbReference type="Proteomes" id="UP000565719"/>
    </source>
</evidence>
<reference evidence="2 3" key="1">
    <citation type="submission" date="2019-09" db="EMBL/GenBank/DDBJ databases">
        <title>Draft genome sequencing and comparative genomics of hatchery-associated Vibrios.</title>
        <authorList>
            <person name="Kehlet-Delgado H."/>
            <person name="Mueller R.S."/>
        </authorList>
    </citation>
    <scope>NUCLEOTIDE SEQUENCE [LARGE SCALE GENOMIC DNA]</scope>
    <source>
        <strain evidence="2 3">99-46-Y</strain>
    </source>
</reference>
<gene>
    <name evidence="2" type="ORF">F0225_00235</name>
</gene>